<name>A0A5M6CYE2_9BACT</name>
<dbReference type="SUPFAM" id="SSF52091">
    <property type="entry name" value="SpoIIaa-like"/>
    <property type="match status" value="1"/>
</dbReference>
<dbReference type="InterPro" id="IPR038396">
    <property type="entry name" value="SpoIIAA-like_sf"/>
</dbReference>
<dbReference type="InterPro" id="IPR036513">
    <property type="entry name" value="STAS_dom_sf"/>
</dbReference>
<evidence type="ECO:0000313" key="1">
    <source>
        <dbReference type="EMBL" id="KAA5539012.1"/>
    </source>
</evidence>
<dbReference type="RefSeq" id="WP_150079525.1">
    <property type="nucleotide sequence ID" value="NZ_VWOX01000023.1"/>
</dbReference>
<dbReference type="EMBL" id="VWOX01000023">
    <property type="protein sequence ID" value="KAA5539012.1"/>
    <property type="molecule type" value="Genomic_DNA"/>
</dbReference>
<sequence>MLEHSLDTEHGVLHLSPQGRLTADDFKSVAEQIDPFIEENGCLNGLMISADRFPGWSDFSTMVEHFRFVRDHHRKIRRVAIVSDDDVLSALPHIASHFIAAEVEHFGTAQRSEAANWLNAVTAG</sequence>
<proteinExistence type="predicted"/>
<dbReference type="Proteomes" id="UP000324479">
    <property type="component" value="Unassembled WGS sequence"/>
</dbReference>
<evidence type="ECO:0000313" key="2">
    <source>
        <dbReference type="Proteomes" id="UP000324479"/>
    </source>
</evidence>
<dbReference type="Gene3D" id="3.40.50.10600">
    <property type="entry name" value="SpoIIaa-like domains"/>
    <property type="match status" value="1"/>
</dbReference>
<comment type="caution">
    <text evidence="1">The sequence shown here is derived from an EMBL/GenBank/DDBJ whole genome shotgun (WGS) entry which is preliminary data.</text>
</comment>
<dbReference type="AlphaFoldDB" id="A0A5M6CYE2"/>
<accession>A0A5M6CYE2</accession>
<keyword evidence="2" id="KW-1185">Reference proteome</keyword>
<dbReference type="InterPro" id="IPR021866">
    <property type="entry name" value="SpoIIAA-like"/>
</dbReference>
<organism evidence="1 2">
    <name type="scientific">Roseiconus nitratireducens</name>
    <dbReference type="NCBI Taxonomy" id="2605748"/>
    <lineage>
        <taxon>Bacteria</taxon>
        <taxon>Pseudomonadati</taxon>
        <taxon>Planctomycetota</taxon>
        <taxon>Planctomycetia</taxon>
        <taxon>Pirellulales</taxon>
        <taxon>Pirellulaceae</taxon>
        <taxon>Roseiconus</taxon>
    </lineage>
</organism>
<gene>
    <name evidence="1" type="ORF">FYK55_25800</name>
</gene>
<protein>
    <submittedName>
        <fullName evidence="1">STAS/SEC14 domain-containing protein</fullName>
    </submittedName>
</protein>
<dbReference type="Pfam" id="PF11964">
    <property type="entry name" value="SpoIIAA-like"/>
    <property type="match status" value="1"/>
</dbReference>
<reference evidence="1 2" key="1">
    <citation type="submission" date="2019-08" db="EMBL/GenBank/DDBJ databases">
        <authorList>
            <person name="Dhanesh K."/>
            <person name="Kumar G."/>
            <person name="Sasikala C."/>
            <person name="Venkata Ramana C."/>
        </authorList>
    </citation>
    <scope>NUCLEOTIDE SEQUENCE [LARGE SCALE GENOMIC DNA]</scope>
    <source>
        <strain evidence="1 2">JC645</strain>
    </source>
</reference>